<dbReference type="RefSeq" id="WP_006288692.1">
    <property type="nucleotide sequence ID" value="NZ_BAUP01000057.1"/>
</dbReference>
<comment type="pathway">
    <text evidence="2 9">Lipid metabolism; fatty acid biosynthesis.</text>
</comment>
<dbReference type="PRINTS" id="PR01071">
    <property type="entry name" value="ACOABIOTINCC"/>
</dbReference>
<evidence type="ECO:0000256" key="5">
    <source>
        <dbReference type="ARBA" id="ARBA00022832"/>
    </source>
</evidence>
<keyword evidence="7 9" id="KW-0275">Fatty acid biosynthesis</keyword>
<dbReference type="AlphaFoldDB" id="A0A023DXZ1"/>
<evidence type="ECO:0000256" key="9">
    <source>
        <dbReference type="RuleBase" id="RU364072"/>
    </source>
</evidence>
<dbReference type="Proteomes" id="UP000024842">
    <property type="component" value="Unassembled WGS sequence"/>
</dbReference>
<dbReference type="EMBL" id="BAUP01000057">
    <property type="protein sequence ID" value="GAJ46049.1"/>
    <property type="molecule type" value="Genomic_DNA"/>
</dbReference>
<keyword evidence="6 9" id="KW-0443">Lipid metabolism</keyword>
<dbReference type="PROSITE" id="PS50968">
    <property type="entry name" value="BIOTINYL_LIPOYL"/>
    <property type="match status" value="1"/>
</dbReference>
<dbReference type="GO" id="GO:0006633">
    <property type="term" value="P:fatty acid biosynthetic process"/>
    <property type="evidence" value="ECO:0007669"/>
    <property type="project" value="UniProtKB-UniPathway"/>
</dbReference>
<dbReference type="PANTHER" id="PTHR45266:SF3">
    <property type="entry name" value="OXALOACETATE DECARBOXYLASE ALPHA CHAIN"/>
    <property type="match status" value="1"/>
</dbReference>
<dbReference type="SUPFAM" id="SSF51230">
    <property type="entry name" value="Single hybrid motif"/>
    <property type="match status" value="1"/>
</dbReference>
<keyword evidence="12" id="KW-1185">Reference proteome</keyword>
<evidence type="ECO:0000256" key="7">
    <source>
        <dbReference type="ARBA" id="ARBA00023160"/>
    </source>
</evidence>
<dbReference type="OrthoDB" id="9811735at2"/>
<dbReference type="InterPro" id="IPR000089">
    <property type="entry name" value="Biotin_lipoyl"/>
</dbReference>
<dbReference type="PROSITE" id="PS00188">
    <property type="entry name" value="BIOTIN"/>
    <property type="match status" value="1"/>
</dbReference>
<reference evidence="11 12" key="1">
    <citation type="journal article" date="2014" name="FEMS Microbiol. Lett.">
        <title>Draft genome sequences of three Holospora species (Holospora obtusa, Holospora undulata, and Holospora elegans), endonuclear symbiotic bacteria of the ciliate Paramecium caudatum.</title>
        <authorList>
            <person name="Dohra H."/>
            <person name="Tanaka K."/>
            <person name="Suzuki T."/>
            <person name="Fujishima M."/>
            <person name="Suzuki H."/>
        </authorList>
    </citation>
    <scope>NUCLEOTIDE SEQUENCE [LARGE SCALE GENOMIC DNA]</scope>
    <source>
        <strain evidence="11 12">E1</strain>
    </source>
</reference>
<gene>
    <name evidence="11" type="ORF">HE1_00370</name>
</gene>
<evidence type="ECO:0000256" key="4">
    <source>
        <dbReference type="ARBA" id="ARBA00022516"/>
    </source>
</evidence>
<dbReference type="Pfam" id="PF00364">
    <property type="entry name" value="Biotin_lipoyl"/>
    <property type="match status" value="1"/>
</dbReference>
<protein>
    <recommendedName>
        <fullName evidence="3 9">Biotin carboxyl carrier protein of acetyl-CoA carboxylase</fullName>
    </recommendedName>
</protein>
<evidence type="ECO:0000256" key="6">
    <source>
        <dbReference type="ARBA" id="ARBA00023098"/>
    </source>
</evidence>
<keyword evidence="8 9" id="KW-0092">Biotin</keyword>
<feature type="domain" description="Lipoyl-binding" evidence="10">
    <location>
        <begin position="91"/>
        <end position="167"/>
    </location>
</feature>
<dbReference type="GO" id="GO:0009317">
    <property type="term" value="C:acetyl-CoA carboxylase complex"/>
    <property type="evidence" value="ECO:0007669"/>
    <property type="project" value="InterPro"/>
</dbReference>
<dbReference type="Gene3D" id="2.40.50.100">
    <property type="match status" value="1"/>
</dbReference>
<evidence type="ECO:0000256" key="2">
    <source>
        <dbReference type="ARBA" id="ARBA00005194"/>
    </source>
</evidence>
<evidence type="ECO:0000256" key="3">
    <source>
        <dbReference type="ARBA" id="ARBA00017562"/>
    </source>
</evidence>
<accession>A0A023DXZ1</accession>
<dbReference type="InterPro" id="IPR001249">
    <property type="entry name" value="AcCoA_biotinCC"/>
</dbReference>
<dbReference type="InterPro" id="IPR050709">
    <property type="entry name" value="Biotin_Carboxyl_Carrier/Decarb"/>
</dbReference>
<dbReference type="UniPathway" id="UPA00094"/>
<dbReference type="CDD" id="cd06850">
    <property type="entry name" value="biotinyl_domain"/>
    <property type="match status" value="1"/>
</dbReference>
<evidence type="ECO:0000313" key="12">
    <source>
        <dbReference type="Proteomes" id="UP000024842"/>
    </source>
</evidence>
<dbReference type="STRING" id="1427503.HE1_00370"/>
<sequence>MTASSNQELRFLDEATLSALKELIELLEKSSLSSVRYEQEISGVRHSVELSKRAKDSKFLGNIDPSSFCGPEPVKEQILSSSEGSVRQDTLYWVRSPLVGTAYVALKPGADPLVKAGDQVTVGTPLLIIEAMKVMNIIKSPVSGRVKEVRFADGHPVEYDEQLLGIDTQA</sequence>
<dbReference type="InterPro" id="IPR001882">
    <property type="entry name" value="Biotin_BS"/>
</dbReference>
<organism evidence="11 12">
    <name type="scientific">Holospora elegans E1</name>
    <dbReference type="NCBI Taxonomy" id="1427503"/>
    <lineage>
        <taxon>Bacteria</taxon>
        <taxon>Pseudomonadati</taxon>
        <taxon>Pseudomonadota</taxon>
        <taxon>Alphaproteobacteria</taxon>
        <taxon>Holosporales</taxon>
        <taxon>Holosporaceae</taxon>
        <taxon>Holospora</taxon>
    </lineage>
</organism>
<dbReference type="PANTHER" id="PTHR45266">
    <property type="entry name" value="OXALOACETATE DECARBOXYLASE ALPHA CHAIN"/>
    <property type="match status" value="1"/>
</dbReference>
<evidence type="ECO:0000256" key="1">
    <source>
        <dbReference type="ARBA" id="ARBA00003761"/>
    </source>
</evidence>
<name>A0A023DXZ1_9PROT</name>
<comment type="caution">
    <text evidence="11">The sequence shown here is derived from an EMBL/GenBank/DDBJ whole genome shotgun (WGS) entry which is preliminary data.</text>
</comment>
<keyword evidence="5 9" id="KW-0276">Fatty acid metabolism</keyword>
<proteinExistence type="predicted"/>
<evidence type="ECO:0000256" key="8">
    <source>
        <dbReference type="ARBA" id="ARBA00023267"/>
    </source>
</evidence>
<keyword evidence="4 9" id="KW-0444">Lipid biosynthesis</keyword>
<dbReference type="InterPro" id="IPR011053">
    <property type="entry name" value="Single_hybrid_motif"/>
</dbReference>
<evidence type="ECO:0000259" key="10">
    <source>
        <dbReference type="PROSITE" id="PS50968"/>
    </source>
</evidence>
<comment type="function">
    <text evidence="1 9">This protein is a component of the acetyl coenzyme A carboxylase complex; first, biotin carboxylase catalyzes the carboxylation of the carrier protein and then the transcarboxylase transfers the carboxyl group to form malonyl-CoA.</text>
</comment>
<dbReference type="GO" id="GO:0003989">
    <property type="term" value="F:acetyl-CoA carboxylase activity"/>
    <property type="evidence" value="ECO:0007669"/>
    <property type="project" value="InterPro"/>
</dbReference>
<evidence type="ECO:0000313" key="11">
    <source>
        <dbReference type="EMBL" id="GAJ46049.1"/>
    </source>
</evidence>